<dbReference type="GO" id="GO:0016020">
    <property type="term" value="C:membrane"/>
    <property type="evidence" value="ECO:0007669"/>
    <property type="project" value="UniProtKB-SubCell"/>
</dbReference>
<dbReference type="InterPro" id="IPR054549">
    <property type="entry name" value="UVB_sens_RUS_dom"/>
</dbReference>
<dbReference type="Pfam" id="PF24160">
    <property type="entry name" value="UVB_sens_C"/>
    <property type="match status" value="1"/>
</dbReference>
<feature type="transmembrane region" description="Helical" evidence="6">
    <location>
        <begin position="247"/>
        <end position="270"/>
    </location>
</feature>
<evidence type="ECO:0000256" key="4">
    <source>
        <dbReference type="ARBA" id="ARBA00022989"/>
    </source>
</evidence>
<keyword evidence="5 6" id="KW-0472">Membrane</keyword>
<evidence type="ECO:0000259" key="8">
    <source>
        <dbReference type="Pfam" id="PF24160"/>
    </source>
</evidence>
<evidence type="ECO:0000313" key="9">
    <source>
        <dbReference type="EMBL" id="CAD9711369.1"/>
    </source>
</evidence>
<dbReference type="Pfam" id="PF04884">
    <property type="entry name" value="UVB_sens_prot"/>
    <property type="match status" value="1"/>
</dbReference>
<gene>
    <name evidence="9" type="ORF">CPRI1469_LOCUS208</name>
</gene>
<evidence type="ECO:0000256" key="6">
    <source>
        <dbReference type="SAM" id="Phobius"/>
    </source>
</evidence>
<keyword evidence="4 6" id="KW-1133">Transmembrane helix</keyword>
<keyword evidence="3 6" id="KW-0812">Transmembrane</keyword>
<dbReference type="EMBL" id="HBHL01000326">
    <property type="protein sequence ID" value="CAD9711369.1"/>
    <property type="molecule type" value="Transcribed_RNA"/>
</dbReference>
<sequence length="547" mass="61685">MEGNAEYIPMKDVCRVPWAIIYKGKRPGAGTKETKGVLREGEGHYWHRTVAGVRRGDDGEVAPYEGLYLVPQSGRTDVSIFPRNALGCYRVDVDGREFYVDFSVHKQGSGKGGGLSLFRPLRNLFVRMFLPQGFPESVPADYLPFQMWDTIQGFSSYVRGMLTSHALMKGVGVGVESASALSAVFIFLMRDIAGMLAGVVFASLQGTGFDCKPKQWRLFADAMNNVGLCLDLLTPALAPKSTKQIDYLFFFCLCFARICFALVGVAGGAARSALTYHFSENGRNAADITSKEGSQETLISLAGMIAGYFLLKYVDGMESQRFVWGVFFFLTVLHMYSNFKAVRSLVLNTLNEDRLEYVWDRFTSGRSPGKVPTPEEYAEYELSFPRYFVDTIKNTWGKIRIEIVVGCPFTCLFDDDDNWDHTVVDPINETFFINLSHNARSNVAKIHVSLRGGLTEEDRLRAFVHAQAIKHTAFEYLKEKRRKLDKEGISDIVAEANKFYEEDGTHKTSAWSRFFRQIKKAGWDVSKVYIRDQGYRADICDQVDMDE</sequence>
<dbReference type="AlphaFoldDB" id="A0A7S2SWC5"/>
<comment type="similarity">
    <text evidence="2">Belongs to the RUS1 family.</text>
</comment>
<dbReference type="PANTHER" id="PTHR12770:SF31">
    <property type="entry name" value="RUS FAMILY MEMBER 1"/>
    <property type="match status" value="1"/>
</dbReference>
<protein>
    <recommendedName>
        <fullName evidence="10">DUF647 domain-containing protein</fullName>
    </recommendedName>
</protein>
<evidence type="ECO:0000256" key="5">
    <source>
        <dbReference type="ARBA" id="ARBA00023136"/>
    </source>
</evidence>
<proteinExistence type="inferred from homology"/>
<evidence type="ECO:0000256" key="2">
    <source>
        <dbReference type="ARBA" id="ARBA00007558"/>
    </source>
</evidence>
<evidence type="ECO:0000256" key="3">
    <source>
        <dbReference type="ARBA" id="ARBA00022692"/>
    </source>
</evidence>
<feature type="transmembrane region" description="Helical" evidence="6">
    <location>
        <begin position="321"/>
        <end position="339"/>
    </location>
</feature>
<feature type="domain" description="Root UVB sensitive protein C-terminal" evidence="8">
    <location>
        <begin position="402"/>
        <end position="532"/>
    </location>
</feature>
<comment type="subcellular location">
    <subcellularLocation>
        <location evidence="1">Membrane</location>
    </subcellularLocation>
</comment>
<feature type="domain" description="Protein root UVB sensitive/RUS" evidence="7">
    <location>
        <begin position="121"/>
        <end position="363"/>
    </location>
</feature>
<organism evidence="9">
    <name type="scientific">Chloropicon primus</name>
    <dbReference type="NCBI Taxonomy" id="1764295"/>
    <lineage>
        <taxon>Eukaryota</taxon>
        <taxon>Viridiplantae</taxon>
        <taxon>Chlorophyta</taxon>
        <taxon>Chloropicophyceae</taxon>
        <taxon>Chloropicales</taxon>
        <taxon>Chloropicaceae</taxon>
        <taxon>Chloropicon</taxon>
    </lineage>
</organism>
<reference evidence="9" key="1">
    <citation type="submission" date="2021-01" db="EMBL/GenBank/DDBJ databases">
        <authorList>
            <person name="Corre E."/>
            <person name="Pelletier E."/>
            <person name="Niang G."/>
            <person name="Scheremetjew M."/>
            <person name="Finn R."/>
            <person name="Kale V."/>
            <person name="Holt S."/>
            <person name="Cochrane G."/>
            <person name="Meng A."/>
            <person name="Brown T."/>
            <person name="Cohen L."/>
        </authorList>
    </citation>
    <scope>NUCLEOTIDE SEQUENCE</scope>
    <source>
        <strain evidence="9">CCMP1205</strain>
    </source>
</reference>
<dbReference type="PANTHER" id="PTHR12770">
    <property type="entry name" value="RUS1 FAMILY PROTEIN C16ORF58"/>
    <property type="match status" value="1"/>
</dbReference>
<accession>A0A7S2SWC5</accession>
<feature type="transmembrane region" description="Helical" evidence="6">
    <location>
        <begin position="297"/>
        <end position="314"/>
    </location>
</feature>
<evidence type="ECO:0008006" key="10">
    <source>
        <dbReference type="Google" id="ProtNLM"/>
    </source>
</evidence>
<evidence type="ECO:0000256" key="1">
    <source>
        <dbReference type="ARBA" id="ARBA00004370"/>
    </source>
</evidence>
<dbReference type="InterPro" id="IPR055412">
    <property type="entry name" value="UVB_sens_C"/>
</dbReference>
<evidence type="ECO:0000259" key="7">
    <source>
        <dbReference type="Pfam" id="PF04884"/>
    </source>
</evidence>
<dbReference type="InterPro" id="IPR006968">
    <property type="entry name" value="RUS_fam"/>
</dbReference>
<name>A0A7S2SWC5_9CHLO</name>